<feature type="compositionally biased region" description="Polar residues" evidence="2">
    <location>
        <begin position="1"/>
        <end position="24"/>
    </location>
</feature>
<dbReference type="Gene3D" id="2.130.10.10">
    <property type="entry name" value="YVTN repeat-like/Quinoprotein amine dehydrogenase"/>
    <property type="match status" value="1"/>
</dbReference>
<dbReference type="InterPro" id="IPR059070">
    <property type="entry name" value="TPR_VPS8_2"/>
</dbReference>
<feature type="region of interest" description="Disordered" evidence="2">
    <location>
        <begin position="131"/>
        <end position="151"/>
    </location>
</feature>
<feature type="domain" description="Vacuolar protein sorting-associated protein 8 central" evidence="3">
    <location>
        <begin position="808"/>
        <end position="1021"/>
    </location>
</feature>
<dbReference type="EMBL" id="AWSO01000035">
    <property type="protein sequence ID" value="ESK97087.1"/>
    <property type="molecule type" value="Genomic_DNA"/>
</dbReference>
<dbReference type="GO" id="GO:0005770">
    <property type="term" value="C:late endosome"/>
    <property type="evidence" value="ECO:0007669"/>
    <property type="project" value="TreeGrafter"/>
</dbReference>
<evidence type="ECO:0000313" key="5">
    <source>
        <dbReference type="EMBL" id="ESK97087.1"/>
    </source>
</evidence>
<dbReference type="SMART" id="SM00320">
    <property type="entry name" value="WD40"/>
    <property type="match status" value="2"/>
</dbReference>
<dbReference type="PANTHER" id="PTHR12616">
    <property type="entry name" value="VACUOLAR PROTEIN SORTING VPS41"/>
    <property type="match status" value="1"/>
</dbReference>
<dbReference type="Pfam" id="PF23410">
    <property type="entry name" value="Beta-prop_VPS8"/>
    <property type="match status" value="1"/>
</dbReference>
<accession>V2XTJ0</accession>
<dbReference type="Pfam" id="PF12816">
    <property type="entry name" value="TPR_Vps8"/>
    <property type="match status" value="1"/>
</dbReference>
<dbReference type="InterPro" id="IPR001680">
    <property type="entry name" value="WD40_rpt"/>
</dbReference>
<dbReference type="PANTHER" id="PTHR12616:SF8">
    <property type="entry name" value="VACUOLAR PROTEIN SORTING-ASSOCIATED PROTEIN 8 HOMOLOG"/>
    <property type="match status" value="1"/>
</dbReference>
<keyword evidence="6" id="KW-1185">Reference proteome</keyword>
<dbReference type="GO" id="GO:0030897">
    <property type="term" value="C:HOPS complex"/>
    <property type="evidence" value="ECO:0007669"/>
    <property type="project" value="TreeGrafter"/>
</dbReference>
<dbReference type="InterPro" id="IPR045111">
    <property type="entry name" value="Vps41/Vps8"/>
</dbReference>
<dbReference type="InterPro" id="IPR036322">
    <property type="entry name" value="WD40_repeat_dom_sf"/>
</dbReference>
<dbReference type="InterPro" id="IPR015943">
    <property type="entry name" value="WD40/YVTN_repeat-like_dom_sf"/>
</dbReference>
<protein>
    <submittedName>
        <fullName evidence="5">Late endosome to vacuole transport-related</fullName>
    </submittedName>
</protein>
<feature type="region of interest" description="Disordered" evidence="2">
    <location>
        <begin position="175"/>
        <end position="232"/>
    </location>
</feature>
<evidence type="ECO:0000313" key="6">
    <source>
        <dbReference type="Proteomes" id="UP000017559"/>
    </source>
</evidence>
<dbReference type="Proteomes" id="UP000017559">
    <property type="component" value="Unassembled WGS sequence"/>
</dbReference>
<comment type="caution">
    <text evidence="5">The sequence shown here is derived from an EMBL/GenBank/DDBJ whole genome shotgun (WGS) entry which is preliminary data.</text>
</comment>
<dbReference type="KEGG" id="mrr:Moror_6308"/>
<dbReference type="GO" id="GO:0006623">
    <property type="term" value="P:protein targeting to vacuole"/>
    <property type="evidence" value="ECO:0007669"/>
    <property type="project" value="InterPro"/>
</dbReference>
<feature type="compositionally biased region" description="Polar residues" evidence="2">
    <location>
        <begin position="175"/>
        <end position="196"/>
    </location>
</feature>
<feature type="compositionally biased region" description="Low complexity" evidence="2">
    <location>
        <begin position="197"/>
        <end position="216"/>
    </location>
</feature>
<dbReference type="InterPro" id="IPR025941">
    <property type="entry name" value="Vps8_central_dom"/>
</dbReference>
<dbReference type="HOGENOM" id="CLU_000917_3_1_1"/>
<dbReference type="Pfam" id="PF25066">
    <property type="entry name" value="TPR_VPS8_2"/>
    <property type="match status" value="1"/>
</dbReference>
<organism evidence="5 6">
    <name type="scientific">Moniliophthora roreri (strain MCA 2997)</name>
    <name type="common">Cocoa frosty pod rot fungus</name>
    <name type="synonym">Crinipellis roreri</name>
    <dbReference type="NCBI Taxonomy" id="1381753"/>
    <lineage>
        <taxon>Eukaryota</taxon>
        <taxon>Fungi</taxon>
        <taxon>Dikarya</taxon>
        <taxon>Basidiomycota</taxon>
        <taxon>Agaricomycotina</taxon>
        <taxon>Agaricomycetes</taxon>
        <taxon>Agaricomycetidae</taxon>
        <taxon>Agaricales</taxon>
        <taxon>Marasmiineae</taxon>
        <taxon>Marasmiaceae</taxon>
        <taxon>Moniliophthora</taxon>
    </lineage>
</organism>
<dbReference type="GO" id="GO:0034058">
    <property type="term" value="P:endosomal vesicle fusion"/>
    <property type="evidence" value="ECO:0007669"/>
    <property type="project" value="TreeGrafter"/>
</dbReference>
<name>V2XTJ0_MONRO</name>
<reference evidence="5 6" key="1">
    <citation type="journal article" date="2014" name="BMC Genomics">
        <title>Genome and secretome analysis of the hemibiotrophic fungal pathogen, Moniliophthora roreri, which causes frosty pod rot disease of cacao: mechanisms of the biotrophic and necrotrophic phases.</title>
        <authorList>
            <person name="Meinhardt L.W."/>
            <person name="Costa G.G.L."/>
            <person name="Thomazella D.P.T."/>
            <person name="Teixeira P.J.P.L."/>
            <person name="Carazzolle M.F."/>
            <person name="Schuster S.C."/>
            <person name="Carlson J.E."/>
            <person name="Guiltinan M.J."/>
            <person name="Mieczkowski P."/>
            <person name="Farmer A."/>
            <person name="Ramaraj T."/>
            <person name="Crozier J."/>
            <person name="Davis R.E."/>
            <person name="Shao J."/>
            <person name="Melnick R.L."/>
            <person name="Pereira G.A.G."/>
            <person name="Bailey B.A."/>
        </authorList>
    </citation>
    <scope>NUCLEOTIDE SEQUENCE [LARGE SCALE GENOMIC DNA]</scope>
    <source>
        <strain evidence="5 6">MCA 2997</strain>
    </source>
</reference>
<sequence length="1570" mass="175409">MSNSSPRPNGQNQPEFSPSHSFDLSTHEDDDEHAESGDYSSRMKELFADEEEQSDTHQNGYADSDSDESDEFLYTGADADVSIGYKDRLRDVLGLDNEDDDDAVAHDVEHSLITQGVRLDDDEPLSHEISSNELLQSSHGPGLDSPKLDSLLSPFNDSSGLARPFLHPTVSRLRSYTPQGSRVPSSSSAVTQSNMLPGTSPSPSHFSSISRVSSLSNLRTNENSDVAEGKRRQVEQDVFHWTELRNISHHIYSSYSSKASSMLGAASGSPTVLAANGLICIGTDDGKICVYDFKQTLKCICVNTTTEKPVGAVTALALSHDHTYIASGHSTGHIQLFDLKNPQSPARLVPPTTLNIVASGRKEGHIEGSRIVNIGFVAARHTALVSADEHGLSFYHSLGKVLFVEAPDILRILGKYPLDGSVESNAPHDKQMLTPTPSRSKKRSRYTVLGMMPLPLGTTSHPTDSYNIIALLTPSKLVVVGLKPSPKTWFKCPRKVDGDMESSSKSKWRGTLCWFPSVLPTESKEEGMSKIANGQSAATPSSPMLAYSWGHLLKVLRVFESKLKQTVKNSRTGKASLIEIGSIAYEDIGKHFFEEEVLAMQWLNINQTVVLTASTLQVFDVSLLKVVESVKFDGLSLVSPSLKLTVSGASSYSHSVGDVAHSLKTYKGKIFTLGRQHVQVGTLLTWADKILALVEEGDFLNAIELTRSYYLGETKGNTNGLPSNMEQRRKVIGQKMRDLMVASTRYAFSEDRMTDETHITPDGRGVDRTTLFENLVSTCCRACIALDNYDFLFEDLFQNYDDCGITRIYLTQLECFILDNEIRYIPPRITQRLVAMHDEENCPEHVERIIWHIEPECLDINQAITLCQTHHLYDALIYVYTRALRDYVAPVVELLELIRRVYQHRRRRMEFTRNSSSQQEDAELEPLILNAYKVYPYLANVLLGLTYPSEDPLPEEEALQAKKDVYSFLFFGRSSIWPPGEGGKLVLTADEEGGVEPTFPYVRQLLRFDAESFLHSLDLAFEDSYLNDESQDVSRLVIVRVLLEILSSGQISSVTATFINIFIARNVPKYPQFLHIAPSALHTILVGLAEDPDPTTREDRQLAAEFLLSVYNPHESERILQLFKEAGFYRILRTWYCHDEKWIPLLSTYLEDPDLSPFDIFYNIDDVFNSSGSSSELIAFMSKMTPQLLTKSATNTASLLDKHAPELHDSAIESLGEDAEEERLSYLRQLLGPPEDHEEYEQPIHTTHPSHNVSKMLCNMYITLQCKFSSKDVIRALKYLPQELPDWDKVVATCESSEVFDAAMWTLNFRGRPMDAVAKAEAFDKLLTLRLVDTFSETNIENLMASINAVVEQLETVGRTGISICLESSQSSANPDVPLEDIWFRLLSSQIHCVQSVSSCCSPNVLSGQQHAPEDDPLLQSQYDCLNSLRSLIQETFSALVSVSSTRAVSFPRLFSRLVNSATQSHTSTPTHYNEFRSILTSMLESYRSDGDMLIITKHLIDRDVFDTMADVAKQQARGWSPSTRICSACRKPVFIEGLKTSPRQETERIQFIVSRTGSIYHSTCSFPGT</sequence>
<dbReference type="STRING" id="1381753.V2XTJ0"/>
<evidence type="ECO:0000256" key="1">
    <source>
        <dbReference type="ARBA" id="ARBA00009422"/>
    </source>
</evidence>
<dbReference type="SUPFAM" id="SSF50978">
    <property type="entry name" value="WD40 repeat-like"/>
    <property type="match status" value="1"/>
</dbReference>
<feature type="region of interest" description="Disordered" evidence="2">
    <location>
        <begin position="1"/>
        <end position="77"/>
    </location>
</feature>
<evidence type="ECO:0000256" key="2">
    <source>
        <dbReference type="SAM" id="MobiDB-lite"/>
    </source>
</evidence>
<evidence type="ECO:0000259" key="4">
    <source>
        <dbReference type="Pfam" id="PF25066"/>
    </source>
</evidence>
<feature type="domain" description="VPS8-like TPR-like repeats" evidence="4">
    <location>
        <begin position="1346"/>
        <end position="1515"/>
    </location>
</feature>
<evidence type="ECO:0000259" key="3">
    <source>
        <dbReference type="Pfam" id="PF12816"/>
    </source>
</evidence>
<dbReference type="OrthoDB" id="289913at2759"/>
<comment type="similarity">
    <text evidence="1">Belongs to the VPS8 family.</text>
</comment>
<gene>
    <name evidence="5" type="ORF">Moror_6308</name>
</gene>
<proteinExistence type="inferred from homology"/>